<accession>A0A0B7KH97</accession>
<organism evidence="2">
    <name type="scientific">Bionectria ochroleuca</name>
    <name type="common">Gliocladium roseum</name>
    <dbReference type="NCBI Taxonomy" id="29856"/>
    <lineage>
        <taxon>Eukaryota</taxon>
        <taxon>Fungi</taxon>
        <taxon>Dikarya</taxon>
        <taxon>Ascomycota</taxon>
        <taxon>Pezizomycotina</taxon>
        <taxon>Sordariomycetes</taxon>
        <taxon>Hypocreomycetidae</taxon>
        <taxon>Hypocreales</taxon>
        <taxon>Bionectriaceae</taxon>
        <taxon>Clonostachys</taxon>
    </lineage>
</organism>
<evidence type="ECO:0000259" key="1">
    <source>
        <dbReference type="Pfam" id="PF01266"/>
    </source>
</evidence>
<dbReference type="Gene3D" id="3.50.50.60">
    <property type="entry name" value="FAD/NAD(P)-binding domain"/>
    <property type="match status" value="1"/>
</dbReference>
<dbReference type="InterPro" id="IPR036188">
    <property type="entry name" value="FAD/NAD-bd_sf"/>
</dbReference>
<dbReference type="EMBL" id="CDPU01000040">
    <property type="protein sequence ID" value="CEO54096.1"/>
    <property type="molecule type" value="Genomic_DNA"/>
</dbReference>
<dbReference type="SUPFAM" id="SSF51905">
    <property type="entry name" value="FAD/NAD(P)-binding domain"/>
    <property type="match status" value="1"/>
</dbReference>
<feature type="domain" description="FAD dependent oxidoreductase" evidence="1">
    <location>
        <begin position="48"/>
        <end position="453"/>
    </location>
</feature>
<dbReference type="Gene3D" id="3.30.9.10">
    <property type="entry name" value="D-Amino Acid Oxidase, subunit A, domain 2"/>
    <property type="match status" value="1"/>
</dbReference>
<dbReference type="InterPro" id="IPR006076">
    <property type="entry name" value="FAD-dep_OxRdtase"/>
</dbReference>
<dbReference type="AlphaFoldDB" id="A0A0B7KH97"/>
<reference evidence="2" key="1">
    <citation type="submission" date="2015-01" db="EMBL/GenBank/DDBJ databases">
        <authorList>
            <person name="Durling Mikael"/>
        </authorList>
    </citation>
    <scope>NUCLEOTIDE SEQUENCE</scope>
</reference>
<name>A0A0B7KH97_BIOOC</name>
<evidence type="ECO:0000313" key="2">
    <source>
        <dbReference type="EMBL" id="CEO54096.1"/>
    </source>
</evidence>
<dbReference type="GO" id="GO:0005737">
    <property type="term" value="C:cytoplasm"/>
    <property type="evidence" value="ECO:0007669"/>
    <property type="project" value="TreeGrafter"/>
</dbReference>
<sequence>MGGVYECVKEAIVRPPGLPKANPTISSWQSPPDSVSNVRSAVLPKEVDIAIIGSGITGCSAARAIVSHKAGSAMRVAVLEARTAVSGATGRNGGHLISDTWGLFPELVDEFGLADAVDIARFSAENISTLRKVVSGLSDADQDTVEFRDVVATASLSDAQSWEGSKRAAEIFTEAMGPDFAIQIEVLADKDIAKACDFRFPLNDYSYANGVGFMKQHGAAALSAYRLVAAVWRQILDKHPKSIMLETETPVLSVEPETWQGKDGYRLTTPRGTIRASKVIHCTNGYTANLLPNLVGKLYPLRGTMSEQQLGPSFPQSGAEYSWTSTGLGSYDKKSDELLVNLWYAQQNPKSRNLFIGGEHQPIKEMLNGDDSKISSSARDHLSAITSKIFHNAGPTSVKNMWSGIMGFTADLFPFVGRLSKEMTGRDGNEEFIAAGFSGHGMDKCWLCGEAAALMALGEDVPAGFPKPFLISNRRIQDGTPEAAVKALVENIVCLANTSNDAAE</sequence>
<dbReference type="Pfam" id="PF01266">
    <property type="entry name" value="DAO"/>
    <property type="match status" value="1"/>
</dbReference>
<dbReference type="PANTHER" id="PTHR13847">
    <property type="entry name" value="SARCOSINE DEHYDROGENASE-RELATED"/>
    <property type="match status" value="1"/>
</dbReference>
<proteinExistence type="predicted"/>
<protein>
    <recommendedName>
        <fullName evidence="1">FAD dependent oxidoreductase domain-containing protein</fullName>
    </recommendedName>
</protein>
<gene>
    <name evidence="2" type="ORF">BN869_000010154_1</name>
</gene>
<dbReference type="PANTHER" id="PTHR13847:SF213">
    <property type="entry name" value="DEPENDENT OXIDOREDUCTASE, PUTATIVE-RELATED"/>
    <property type="match status" value="1"/>
</dbReference>